<keyword evidence="1" id="KW-0472">Membrane</keyword>
<evidence type="ECO:0000313" key="3">
    <source>
        <dbReference type="Proteomes" id="UP001500655"/>
    </source>
</evidence>
<evidence type="ECO:0000313" key="2">
    <source>
        <dbReference type="EMBL" id="GAA1739373.1"/>
    </source>
</evidence>
<keyword evidence="3" id="KW-1185">Reference proteome</keyword>
<gene>
    <name evidence="2" type="ORF">GCM10009681_07670</name>
</gene>
<evidence type="ECO:0000256" key="1">
    <source>
        <dbReference type="SAM" id="Phobius"/>
    </source>
</evidence>
<feature type="transmembrane region" description="Helical" evidence="1">
    <location>
        <begin position="153"/>
        <end position="171"/>
    </location>
</feature>
<feature type="transmembrane region" description="Helical" evidence="1">
    <location>
        <begin position="105"/>
        <end position="121"/>
    </location>
</feature>
<feature type="transmembrane region" description="Helical" evidence="1">
    <location>
        <begin position="441"/>
        <end position="462"/>
    </location>
</feature>
<feature type="transmembrane region" description="Helical" evidence="1">
    <location>
        <begin position="474"/>
        <end position="492"/>
    </location>
</feature>
<name>A0ABN2JUV5_9ACTN</name>
<accession>A0ABN2JUV5</accession>
<protein>
    <submittedName>
        <fullName evidence="2">Uncharacterized protein</fullName>
    </submittedName>
</protein>
<reference evidence="2 3" key="1">
    <citation type="journal article" date="2019" name="Int. J. Syst. Evol. Microbiol.">
        <title>The Global Catalogue of Microorganisms (GCM) 10K type strain sequencing project: providing services to taxonomists for standard genome sequencing and annotation.</title>
        <authorList>
            <consortium name="The Broad Institute Genomics Platform"/>
            <consortium name="The Broad Institute Genome Sequencing Center for Infectious Disease"/>
            <person name="Wu L."/>
            <person name="Ma J."/>
        </authorList>
    </citation>
    <scope>NUCLEOTIDE SEQUENCE [LARGE SCALE GENOMIC DNA]</scope>
    <source>
        <strain evidence="2 3">JCM 13249</strain>
    </source>
</reference>
<keyword evidence="1" id="KW-0812">Transmembrane</keyword>
<feature type="transmembrane region" description="Helical" evidence="1">
    <location>
        <begin position="215"/>
        <end position="234"/>
    </location>
</feature>
<feature type="transmembrane region" description="Helical" evidence="1">
    <location>
        <begin position="183"/>
        <end position="203"/>
    </location>
</feature>
<sequence length="523" mass="53619">MTSPLERRYRLLLRAYPAAYRTERGDEIVGVLLDLAPPGRAWPTVGDAADLVGSGLRRRLRLPIVDGLTAGLALAGPVALALAAGLSACLWVWLEAVKGLHTTGPAAYAAWLAAAVAYALGRARVARTLVVLAAATALALPVAGPFVDLDRPPLWVSMVLAAFGVIAAAGLRAPASADERLGVGAGTPTIAVCATALVATAGAPPGPATAYYQPTLARVGLVVAVAVAIHALIAGVRLTAGRPARAWLWATVLLALPGGWLGPFGDHVVAGVPGGANVEVAPHFGRLAQVLLATCVVGVAVAWLIRAEAAMGVRSRRAAPTPAPERWTRPLGVTRWLTVGAALGLAATIAALALPPYLAYASSMPRPRTLYVATTVALLAATALARAAVDVRSLPAARRARAALLAVVGALAAAFVGGLVAVYDNGWTLRGWAHLDLTANLVTTLALVPFALFALDAAPSVAPAAAGQPRGERAVIWWTLLASAGWLAYTTVPHLLSWGPVLLLLSAGLLALVLVTNRRPRTG</sequence>
<feature type="transmembrane region" description="Helical" evidence="1">
    <location>
        <begin position="128"/>
        <end position="147"/>
    </location>
</feature>
<feature type="transmembrane region" description="Helical" evidence="1">
    <location>
        <begin position="336"/>
        <end position="358"/>
    </location>
</feature>
<comment type="caution">
    <text evidence="2">The sequence shown here is derived from an EMBL/GenBank/DDBJ whole genome shotgun (WGS) entry which is preliminary data.</text>
</comment>
<keyword evidence="1" id="KW-1133">Transmembrane helix</keyword>
<feature type="transmembrane region" description="Helical" evidence="1">
    <location>
        <begin position="401"/>
        <end position="421"/>
    </location>
</feature>
<dbReference type="RefSeq" id="WP_344076850.1">
    <property type="nucleotide sequence ID" value="NZ_BAAALS010000003.1"/>
</dbReference>
<dbReference type="Proteomes" id="UP001500655">
    <property type="component" value="Unassembled WGS sequence"/>
</dbReference>
<feature type="transmembrane region" description="Helical" evidence="1">
    <location>
        <begin position="370"/>
        <end position="389"/>
    </location>
</feature>
<feature type="transmembrane region" description="Helical" evidence="1">
    <location>
        <begin position="284"/>
        <end position="305"/>
    </location>
</feature>
<feature type="transmembrane region" description="Helical" evidence="1">
    <location>
        <begin position="67"/>
        <end position="93"/>
    </location>
</feature>
<feature type="transmembrane region" description="Helical" evidence="1">
    <location>
        <begin position="498"/>
        <end position="516"/>
    </location>
</feature>
<proteinExistence type="predicted"/>
<feature type="transmembrane region" description="Helical" evidence="1">
    <location>
        <begin position="246"/>
        <end position="264"/>
    </location>
</feature>
<organism evidence="2 3">
    <name type="scientific">Luedemannella helvata</name>
    <dbReference type="NCBI Taxonomy" id="349315"/>
    <lineage>
        <taxon>Bacteria</taxon>
        <taxon>Bacillati</taxon>
        <taxon>Actinomycetota</taxon>
        <taxon>Actinomycetes</taxon>
        <taxon>Micromonosporales</taxon>
        <taxon>Micromonosporaceae</taxon>
        <taxon>Luedemannella</taxon>
    </lineage>
</organism>
<dbReference type="EMBL" id="BAAALS010000003">
    <property type="protein sequence ID" value="GAA1739373.1"/>
    <property type="molecule type" value="Genomic_DNA"/>
</dbReference>